<evidence type="ECO:0000313" key="7">
    <source>
        <dbReference type="Proteomes" id="UP000019030"/>
    </source>
</evidence>
<evidence type="ECO:0000256" key="3">
    <source>
        <dbReference type="ARBA" id="ARBA00023163"/>
    </source>
</evidence>
<dbReference type="RefSeq" id="WP_024912259.1">
    <property type="nucleotide sequence ID" value="NZ_CP007044.2"/>
</dbReference>
<dbReference type="InterPro" id="IPR036390">
    <property type="entry name" value="WH_DNA-bd_sf"/>
</dbReference>
<dbReference type="PROSITE" id="PS51078">
    <property type="entry name" value="ICLR_ED"/>
    <property type="match status" value="1"/>
</dbReference>
<keyword evidence="3" id="KW-0804">Transcription</keyword>
<dbReference type="Gene3D" id="1.10.10.10">
    <property type="entry name" value="Winged helix-like DNA-binding domain superfamily/Winged helix DNA-binding domain"/>
    <property type="match status" value="1"/>
</dbReference>
<dbReference type="InterPro" id="IPR036388">
    <property type="entry name" value="WH-like_DNA-bd_sf"/>
</dbReference>
<keyword evidence="1" id="KW-0805">Transcription regulation</keyword>
<accession>W0LAW9</accession>
<keyword evidence="7" id="KW-1185">Reference proteome</keyword>
<dbReference type="InterPro" id="IPR014757">
    <property type="entry name" value="Tscrpt_reg_IclR_C"/>
</dbReference>
<dbReference type="Gene3D" id="3.30.450.40">
    <property type="match status" value="1"/>
</dbReference>
<keyword evidence="2" id="KW-0238">DNA-binding</keyword>
<evidence type="ECO:0000259" key="5">
    <source>
        <dbReference type="PROSITE" id="PS51078"/>
    </source>
</evidence>
<evidence type="ECO:0000256" key="1">
    <source>
        <dbReference type="ARBA" id="ARBA00023015"/>
    </source>
</evidence>
<dbReference type="PROSITE" id="PS51077">
    <property type="entry name" value="HTH_ICLR"/>
    <property type="match status" value="1"/>
</dbReference>
<evidence type="ECO:0000256" key="2">
    <source>
        <dbReference type="ARBA" id="ARBA00023125"/>
    </source>
</evidence>
<dbReference type="PATRIC" id="fig|1441930.4.peg.1105"/>
<dbReference type="InterPro" id="IPR029016">
    <property type="entry name" value="GAF-like_dom_sf"/>
</dbReference>
<dbReference type="SUPFAM" id="SSF46785">
    <property type="entry name" value="Winged helix' DNA-binding domain"/>
    <property type="match status" value="1"/>
</dbReference>
<organism evidence="6 7">
    <name type="scientific">Chania multitudinisentens RB-25</name>
    <dbReference type="NCBI Taxonomy" id="1441930"/>
    <lineage>
        <taxon>Bacteria</taxon>
        <taxon>Pseudomonadati</taxon>
        <taxon>Pseudomonadota</taxon>
        <taxon>Gammaproteobacteria</taxon>
        <taxon>Enterobacterales</taxon>
        <taxon>Yersiniaceae</taxon>
        <taxon>Chania</taxon>
    </lineage>
</organism>
<dbReference type="PANTHER" id="PTHR30136">
    <property type="entry name" value="HELIX-TURN-HELIX TRANSCRIPTIONAL REGULATOR, ICLR FAMILY"/>
    <property type="match status" value="1"/>
</dbReference>
<dbReference type="Pfam" id="PF09339">
    <property type="entry name" value="HTH_IclR"/>
    <property type="match status" value="1"/>
</dbReference>
<dbReference type="InterPro" id="IPR005471">
    <property type="entry name" value="Tscrpt_reg_IclR_N"/>
</dbReference>
<dbReference type="PANTHER" id="PTHR30136:SF8">
    <property type="entry name" value="TRANSCRIPTIONAL REGULATORY PROTEIN"/>
    <property type="match status" value="1"/>
</dbReference>
<dbReference type="InterPro" id="IPR050707">
    <property type="entry name" value="HTH_MetabolicPath_Reg"/>
</dbReference>
<reference evidence="6 7" key="1">
    <citation type="submission" date="2014-01" db="EMBL/GenBank/DDBJ databases">
        <title>Isolation of Serratia multitudinisentens RB-25 from Ex-Landfill site.</title>
        <authorList>
            <person name="Robson E.H.J."/>
        </authorList>
    </citation>
    <scope>NUCLEOTIDE SEQUENCE [LARGE SCALE GENOMIC DNA]</scope>
    <source>
        <strain evidence="6 7">RB-25</strain>
    </source>
</reference>
<name>W0LAW9_9GAMM</name>
<dbReference type="GO" id="GO:0045892">
    <property type="term" value="P:negative regulation of DNA-templated transcription"/>
    <property type="evidence" value="ECO:0007669"/>
    <property type="project" value="TreeGrafter"/>
</dbReference>
<dbReference type="AlphaFoldDB" id="W0LAW9"/>
<evidence type="ECO:0000259" key="4">
    <source>
        <dbReference type="PROSITE" id="PS51077"/>
    </source>
</evidence>
<sequence>MAEAQGVNSVDIAVSVLECVTALGGTARAADIARMSGLSKSRLHKYLVSLCRSQMLYQDSATSRYSLGSKLLALASVAEKQNTLLTIINNALCELRDELNYSTGLVIRLGEHLMLTNYNRSYKNIDIDYLGNTPVPLSSSAAGWVFMAFDPSLSVQPDVDAAALEKVRQQGYAVRYHATEGIPGARAISCPIFSKGRELLGAATTMGFIPAEEDEIVRLASRLTAKVRAMQL</sequence>
<dbReference type="KEGG" id="sfo:Z042_05530"/>
<dbReference type="SUPFAM" id="SSF55781">
    <property type="entry name" value="GAF domain-like"/>
    <property type="match status" value="1"/>
</dbReference>
<proteinExistence type="predicted"/>
<dbReference type="GO" id="GO:0003677">
    <property type="term" value="F:DNA binding"/>
    <property type="evidence" value="ECO:0007669"/>
    <property type="project" value="UniProtKB-KW"/>
</dbReference>
<protein>
    <submittedName>
        <fullName evidence="6">IclR family transcriptional regulator</fullName>
    </submittedName>
</protein>
<gene>
    <name evidence="6" type="ORF">Z042_05530</name>
</gene>
<dbReference type="HOGENOM" id="CLU_104203_0_0_6"/>
<reference evidence="6 7" key="2">
    <citation type="submission" date="2015-03" db="EMBL/GenBank/DDBJ databases">
        <authorList>
            <person name="Chan K.-G."/>
        </authorList>
    </citation>
    <scope>NUCLEOTIDE SEQUENCE [LARGE SCALE GENOMIC DNA]</scope>
    <source>
        <strain evidence="6 7">RB-25</strain>
    </source>
</reference>
<evidence type="ECO:0000313" key="6">
    <source>
        <dbReference type="EMBL" id="AHG19130.1"/>
    </source>
</evidence>
<feature type="domain" description="IclR-ED" evidence="5">
    <location>
        <begin position="70"/>
        <end position="232"/>
    </location>
</feature>
<dbReference type="EMBL" id="CP007044">
    <property type="protein sequence ID" value="AHG19130.1"/>
    <property type="molecule type" value="Genomic_DNA"/>
</dbReference>
<dbReference type="OrthoDB" id="6687062at2"/>
<dbReference type="STRING" id="1441930.Z042_05530"/>
<dbReference type="SMART" id="SM00346">
    <property type="entry name" value="HTH_ICLR"/>
    <property type="match status" value="1"/>
</dbReference>
<dbReference type="Proteomes" id="UP000019030">
    <property type="component" value="Chromosome"/>
</dbReference>
<feature type="domain" description="HTH iclR-type" evidence="4">
    <location>
        <begin position="7"/>
        <end position="69"/>
    </location>
</feature>
<dbReference type="eggNOG" id="COG1414">
    <property type="taxonomic scope" value="Bacteria"/>
</dbReference>
<dbReference type="GO" id="GO:0003700">
    <property type="term" value="F:DNA-binding transcription factor activity"/>
    <property type="evidence" value="ECO:0007669"/>
    <property type="project" value="TreeGrafter"/>
</dbReference>